<comment type="caution">
    <text evidence="1">The sequence shown here is derived from an EMBL/GenBank/DDBJ whole genome shotgun (WGS) entry which is preliminary data.</text>
</comment>
<name>A0A9E5JSS2_9GAMM</name>
<accession>A0A9E5JSS2</accession>
<reference evidence="1" key="1">
    <citation type="submission" date="2020-03" db="EMBL/GenBank/DDBJ databases">
        <authorList>
            <person name="Guo F."/>
        </authorList>
    </citation>
    <scope>NUCLEOTIDE SEQUENCE</scope>
    <source>
        <strain evidence="1">JCM 30134</strain>
    </source>
</reference>
<dbReference type="RefSeq" id="WP_167181860.1">
    <property type="nucleotide sequence ID" value="NZ_JAAONZ010000002.1"/>
</dbReference>
<dbReference type="EMBL" id="JAAONZ010000002">
    <property type="protein sequence ID" value="NHO64639.1"/>
    <property type="molecule type" value="Genomic_DNA"/>
</dbReference>
<dbReference type="AlphaFoldDB" id="A0A9E5JSS2"/>
<dbReference type="InterPro" id="IPR036388">
    <property type="entry name" value="WH-like_DNA-bd_sf"/>
</dbReference>
<evidence type="ECO:0000313" key="1">
    <source>
        <dbReference type="EMBL" id="NHO64639.1"/>
    </source>
</evidence>
<protein>
    <submittedName>
        <fullName evidence="1">Uncharacterized protein</fullName>
    </submittedName>
</protein>
<dbReference type="PROSITE" id="PS51257">
    <property type="entry name" value="PROKAR_LIPOPROTEIN"/>
    <property type="match status" value="1"/>
</dbReference>
<evidence type="ECO:0000313" key="2">
    <source>
        <dbReference type="Proteomes" id="UP000787472"/>
    </source>
</evidence>
<keyword evidence="2" id="KW-1185">Reference proteome</keyword>
<proteinExistence type="predicted"/>
<dbReference type="Proteomes" id="UP000787472">
    <property type="component" value="Unassembled WGS sequence"/>
</dbReference>
<gene>
    <name evidence="1" type="ORF">G8770_03645</name>
</gene>
<sequence length="166" mass="18208">MTMIERVHQRLCDWADEALGGYGSGGAGCVLGALVDNPVALTKLHRRKARVIKRDRSGNIVELHVGGLTAEGTQTRVNVSRQVLIDDAAMQVSEALRLLPDHLRDCVVTFYVRGDLQVRVKAQRLGVSVKTMYNRRDAAHVILDSVLYGADLPSVCESYPQVVGQN</sequence>
<organism evidence="1 2">
    <name type="scientific">Pseudomaricurvus hydrocarbonicus</name>
    <dbReference type="NCBI Taxonomy" id="1470433"/>
    <lineage>
        <taxon>Bacteria</taxon>
        <taxon>Pseudomonadati</taxon>
        <taxon>Pseudomonadota</taxon>
        <taxon>Gammaproteobacteria</taxon>
        <taxon>Cellvibrionales</taxon>
        <taxon>Cellvibrionaceae</taxon>
        <taxon>Pseudomaricurvus</taxon>
    </lineage>
</organism>
<dbReference type="Gene3D" id="1.10.10.10">
    <property type="entry name" value="Winged helix-like DNA-binding domain superfamily/Winged helix DNA-binding domain"/>
    <property type="match status" value="1"/>
</dbReference>